<keyword evidence="3 7" id="KW-0812">Transmembrane</keyword>
<dbReference type="EMBL" id="BQKY01000001">
    <property type="protein sequence ID" value="GJN87569.1"/>
    <property type="molecule type" value="Genomic_DNA"/>
</dbReference>
<dbReference type="Proteomes" id="UP001342314">
    <property type="component" value="Unassembled WGS sequence"/>
</dbReference>
<dbReference type="AlphaFoldDB" id="A0AAV5GCK0"/>
<evidence type="ECO:0000256" key="5">
    <source>
        <dbReference type="ARBA" id="ARBA00023136"/>
    </source>
</evidence>
<reference evidence="8 9" key="1">
    <citation type="submission" date="2021-12" db="EMBL/GenBank/DDBJ databases">
        <title>High titer production of polyol ester of fatty acids by Rhodotorula paludigena BS15 towards product separation-free biomass refinery.</title>
        <authorList>
            <person name="Mano J."/>
            <person name="Ono H."/>
            <person name="Tanaka T."/>
            <person name="Naito K."/>
            <person name="Sushida H."/>
            <person name="Ike M."/>
            <person name="Tokuyasu K."/>
            <person name="Kitaoka M."/>
        </authorList>
    </citation>
    <scope>NUCLEOTIDE SEQUENCE [LARGE SCALE GENOMIC DNA]</scope>
    <source>
        <strain evidence="8 9">BS15</strain>
    </source>
</reference>
<evidence type="ECO:0000256" key="3">
    <source>
        <dbReference type="ARBA" id="ARBA00022692"/>
    </source>
</evidence>
<feature type="region of interest" description="Disordered" evidence="6">
    <location>
        <begin position="477"/>
        <end position="525"/>
    </location>
</feature>
<gene>
    <name evidence="8" type="ORF">Rhopal_000523-T1</name>
</gene>
<accession>A0AAV5GCK0</accession>
<evidence type="ECO:0000256" key="1">
    <source>
        <dbReference type="ARBA" id="ARBA00004141"/>
    </source>
</evidence>
<evidence type="ECO:0000313" key="9">
    <source>
        <dbReference type="Proteomes" id="UP001342314"/>
    </source>
</evidence>
<feature type="transmembrane region" description="Helical" evidence="7">
    <location>
        <begin position="566"/>
        <end position="590"/>
    </location>
</feature>
<organism evidence="8 9">
    <name type="scientific">Rhodotorula paludigena</name>
    <dbReference type="NCBI Taxonomy" id="86838"/>
    <lineage>
        <taxon>Eukaryota</taxon>
        <taxon>Fungi</taxon>
        <taxon>Dikarya</taxon>
        <taxon>Basidiomycota</taxon>
        <taxon>Pucciniomycotina</taxon>
        <taxon>Microbotryomycetes</taxon>
        <taxon>Sporidiobolales</taxon>
        <taxon>Sporidiobolaceae</taxon>
        <taxon>Rhodotorula</taxon>
    </lineage>
</organism>
<feature type="transmembrane region" description="Helical" evidence="7">
    <location>
        <begin position="355"/>
        <end position="377"/>
    </location>
</feature>
<proteinExistence type="inferred from homology"/>
<comment type="subcellular location">
    <subcellularLocation>
        <location evidence="1">Membrane</location>
        <topology evidence="1">Multi-pass membrane protein</topology>
    </subcellularLocation>
</comment>
<evidence type="ECO:0000256" key="7">
    <source>
        <dbReference type="SAM" id="Phobius"/>
    </source>
</evidence>
<dbReference type="PANTHER" id="PTHR46154:SF2">
    <property type="entry name" value="SOLUTE SYMPORTER FAMILY TRANSPORTER (AFU_ORTHOLOGUE AFUA_6G03200)"/>
    <property type="match status" value="1"/>
</dbReference>
<evidence type="ECO:0000256" key="6">
    <source>
        <dbReference type="SAM" id="MobiDB-lite"/>
    </source>
</evidence>
<dbReference type="Gene3D" id="1.20.1730.10">
    <property type="entry name" value="Sodium/glucose cotransporter"/>
    <property type="match status" value="2"/>
</dbReference>
<feature type="transmembrane region" description="Helical" evidence="7">
    <location>
        <begin position="12"/>
        <end position="35"/>
    </location>
</feature>
<feature type="transmembrane region" description="Helical" evidence="7">
    <location>
        <begin position="134"/>
        <end position="158"/>
    </location>
</feature>
<sequence>MSSRGTAILTPGTGYGIVLGVGLFFAALMIVANFLQRRYTRTSATVAEFSSASHSVKRPYSYAAGAAVQILAFSANAAKIKLNAPHAVTFLEVLRARWGALAHIVFMVYALITNILVTAMLVTGGSAVVTDLSVAFVLVGGLRATFFADYLHVAFLFWKNARQFVVFATSDKIGSPARMYDMLVEASARWPVDGNAEGSYLTFRSKSGIIFMIINLAGNSGTVFLDQVPLGMAACLGLSGITLRTDPLFPTYPEGLSAAQISAGLPAAAAVQVLMRESGAAVLLVLLFLAVTSTSAAELCAVSNILTYDIFRTYFRPDASDKTLIMVNRACMVGYGLFAGCIGVALYYAGISMGWLYTMMGILLGAAVVPVAVGIMWDRASKIPGIIGWLVAAAKLNDGEVSVVTTGQDYPLLIGNLLSICLSAIIAPIGSLIFPERGGAPYDWAETRALHAHPEPTTVESGAPSVTQTLTDAGDEISPLDEAAPVKESMSGESDKEGEKSGTVVAKPPRDVAEELDDETDPNHPKKIQRTFKMSMLAAVLASFILLVLIPMPLVGTGYISTKAGFETYCIITIIWVFYGAFVTVIMPLVEYRKSLGEIFKHMWLDITRQAKY</sequence>
<name>A0AAV5GCK0_9BASI</name>
<dbReference type="GO" id="GO:0015204">
    <property type="term" value="F:urea transmembrane transporter activity"/>
    <property type="evidence" value="ECO:0007669"/>
    <property type="project" value="InterPro"/>
</dbReference>
<evidence type="ECO:0000313" key="8">
    <source>
        <dbReference type="EMBL" id="GJN87569.1"/>
    </source>
</evidence>
<dbReference type="InterPro" id="IPR031155">
    <property type="entry name" value="DUR"/>
</dbReference>
<comment type="caution">
    <text evidence="8">The sequence shown here is derived from an EMBL/GenBank/DDBJ whole genome shotgun (WGS) entry which is preliminary data.</text>
</comment>
<keyword evidence="5 7" id="KW-0472">Membrane</keyword>
<keyword evidence="9" id="KW-1185">Reference proteome</keyword>
<dbReference type="GO" id="GO:0005886">
    <property type="term" value="C:plasma membrane"/>
    <property type="evidence" value="ECO:0007669"/>
    <property type="project" value="TreeGrafter"/>
</dbReference>
<dbReference type="PANTHER" id="PTHR46154">
    <property type="match status" value="1"/>
</dbReference>
<feature type="transmembrane region" description="Helical" evidence="7">
    <location>
        <begin position="536"/>
        <end position="560"/>
    </location>
</feature>
<feature type="transmembrane region" description="Helical" evidence="7">
    <location>
        <begin position="326"/>
        <end position="348"/>
    </location>
</feature>
<keyword evidence="4 7" id="KW-1133">Transmembrane helix</keyword>
<dbReference type="InterPro" id="IPR001734">
    <property type="entry name" value="Na/solute_symporter"/>
</dbReference>
<evidence type="ECO:0008006" key="10">
    <source>
        <dbReference type="Google" id="ProtNLM"/>
    </source>
</evidence>
<evidence type="ECO:0000256" key="2">
    <source>
        <dbReference type="ARBA" id="ARBA00006434"/>
    </source>
</evidence>
<dbReference type="PROSITE" id="PS50283">
    <property type="entry name" value="NA_SOLUT_SYMP_3"/>
    <property type="match status" value="1"/>
</dbReference>
<comment type="similarity">
    <text evidence="2">Belongs to the sodium:solute symporter (SSF) (TC 2.A.21) family.</text>
</comment>
<feature type="transmembrane region" description="Helical" evidence="7">
    <location>
        <begin position="100"/>
        <end position="122"/>
    </location>
</feature>
<feature type="transmembrane region" description="Helical" evidence="7">
    <location>
        <begin position="281"/>
        <end position="306"/>
    </location>
</feature>
<protein>
    <recommendedName>
        <fullName evidence="10">Urea transporter</fullName>
    </recommendedName>
</protein>
<evidence type="ECO:0000256" key="4">
    <source>
        <dbReference type="ARBA" id="ARBA00022989"/>
    </source>
</evidence>
<dbReference type="CDD" id="cd11476">
    <property type="entry name" value="SLC5sbd_DUR3"/>
    <property type="match status" value="1"/>
</dbReference>
<feature type="transmembrane region" description="Helical" evidence="7">
    <location>
        <begin position="412"/>
        <end position="434"/>
    </location>
</feature>
<dbReference type="InterPro" id="IPR038377">
    <property type="entry name" value="Na/Glc_symporter_sf"/>
</dbReference>